<dbReference type="Pfam" id="PF00535">
    <property type="entry name" value="Glycos_transf_2"/>
    <property type="match status" value="1"/>
</dbReference>
<evidence type="ECO:0000259" key="7">
    <source>
        <dbReference type="Pfam" id="PF00535"/>
    </source>
</evidence>
<dbReference type="InterPro" id="IPR029044">
    <property type="entry name" value="Nucleotide-diphossugar_trans"/>
</dbReference>
<dbReference type="CDD" id="cd00761">
    <property type="entry name" value="Glyco_tranf_GTA_type"/>
    <property type="match status" value="1"/>
</dbReference>
<dbReference type="SUPFAM" id="SSF53448">
    <property type="entry name" value="Nucleotide-diphospho-sugar transferases"/>
    <property type="match status" value="1"/>
</dbReference>
<accession>A0A242A7G7</accession>
<evidence type="ECO:0000256" key="3">
    <source>
        <dbReference type="ARBA" id="ARBA00022475"/>
    </source>
</evidence>
<dbReference type="AlphaFoldDB" id="A0A242A7G7"/>
<dbReference type="InterPro" id="IPR001173">
    <property type="entry name" value="Glyco_trans_2-like"/>
</dbReference>
<dbReference type="SUPFAM" id="SSF53756">
    <property type="entry name" value="UDP-Glycosyltransferase/glycogen phosphorylase"/>
    <property type="match status" value="1"/>
</dbReference>
<keyword evidence="3" id="KW-1003">Cell membrane</keyword>
<name>A0A242A7G7_9ENTE</name>
<evidence type="ECO:0000256" key="5">
    <source>
        <dbReference type="ARBA" id="ARBA00022944"/>
    </source>
</evidence>
<evidence type="ECO:0000256" key="1">
    <source>
        <dbReference type="ARBA" id="ARBA00004202"/>
    </source>
</evidence>
<dbReference type="Proteomes" id="UP000195043">
    <property type="component" value="Unassembled WGS sequence"/>
</dbReference>
<dbReference type="PANTHER" id="PTHR37316:SF3">
    <property type="entry name" value="TEICHOIC ACID GLYCEROL-PHOSPHATE TRANSFERASE"/>
    <property type="match status" value="1"/>
</dbReference>
<evidence type="ECO:0000313" key="9">
    <source>
        <dbReference type="Proteomes" id="UP000195043"/>
    </source>
</evidence>
<dbReference type="Gene3D" id="3.40.50.11820">
    <property type="match status" value="1"/>
</dbReference>
<dbReference type="GO" id="GO:0047355">
    <property type="term" value="F:CDP-glycerol glycerophosphotransferase activity"/>
    <property type="evidence" value="ECO:0007669"/>
    <property type="project" value="InterPro"/>
</dbReference>
<dbReference type="InterPro" id="IPR043149">
    <property type="entry name" value="TagF_N"/>
</dbReference>
<comment type="similarity">
    <text evidence="2">Belongs to the CDP-glycerol glycerophosphotransferase family.</text>
</comment>
<organism evidence="8 9">
    <name type="scientific">Candidatus Enterococcus testudinis</name>
    <dbReference type="NCBI Taxonomy" id="1834191"/>
    <lineage>
        <taxon>Bacteria</taxon>
        <taxon>Bacillati</taxon>
        <taxon>Bacillota</taxon>
        <taxon>Bacilli</taxon>
        <taxon>Lactobacillales</taxon>
        <taxon>Enterococcaceae</taxon>
        <taxon>Enterococcus</taxon>
    </lineage>
</organism>
<gene>
    <name evidence="8" type="ORF">A5886_002057</name>
</gene>
<sequence length="1161" mass="134981">MDKFKISTIMPTYNVQGYIDEAIQSVAEQENDRIDLELIIIDDGSTDGTVEVVCQSKEAFPGEIVVIQQNNEGPGAARNKGIQMATGDFIAFLDGDDMLYPDAYLKLLQSATSNNADIVVGNVDRFNSTSNHFVSGLHRKIFDNDLSNTHIINNHSLLYDTTSWNKLFKAEFLKKYQILFPENILYEDIPFNMEAHLRSTCTNIITDKVYRWRLRDGNDKSITQSRFEFKNLEDRITAIKLFSEVVSNLNINNDAFIASKEFKELTLDFPLYMDHLKDAPEGYSAFFQKEFLTYKEQLQSNAMEDRLTSRDRIKYFLLEKGDFSLLKKFVEYQGSYLKLPTISVGNQQLFDTSHFDVDLSSLPSALFDVRNDRHPITKIQKVRFEENLIFIEGYAFHKYIDLKKKNQITITASLVDPGDNKIDIPLTVSIQKNKQATHMHGGGNQEYLFKRYHNYDWSGFVIEIDLNNTAIINANSEKWSLKFVLSTQDLKSEVFLSNPIKGGRARPKPKKIGNSLFSIQYNAKWQLQLVKNNIYGYISDLAVDTDTIRLTFSNLSPQISNVVLTNSKTQQELRASIQTNQVEFSIDDLIERTGENSLFIDGLSDQEEKVDLHFEEDTFESTILYYGDNSLILEKTRSGKLKFSSYNYHKAQVEDLQLESNHGLSIKVMIRTSTSVKNPQLVFGNDSKGEKRKFDPSDKTDDGHTLLYTYQFKLLETDLHLFGNSSWFFRLEDIKEHHESAILALKLPNGNKFHLVKNTEFAFKRSRYQNLMLTTRLRKSYFDKGPRRKMLLQKNLYAAFRKLSQKKKYVMFEAYWGKNYSCNPKAIYEYIQEKHPDMVCIWSLNNENEQIPGNAIKVRRFSWKYYYYLARATYFYNNVNWPDQYVKRADSVEVQTLHGTFLKTMGLDVSDEVNTVKKMEGFHKRHGRWDYLISPSPFMTEIAKRVFEFDGQMLENGFPRNDVLLKHKDKSSSTETDELKKSIGIPLDKKVIMYAPTYRTKTNFDLKLDLALLQEKLGDQYIVLLRLHYFVAQSLDISEFEGFAYNLAWYSDIQDLYLITDILITDYSSVMFDFNILARPMIFFTYDLEFYRDTLRGMYIDFEQEAPGPLVKSTEDIADYILNIDEQYEGYKQRQQNFGQKFNTFECGQASERAVESVIKK</sequence>
<keyword evidence="5" id="KW-0777">Teichoic acid biosynthesis</keyword>
<dbReference type="Pfam" id="PF04464">
    <property type="entry name" value="Glyphos_transf"/>
    <property type="match status" value="1"/>
</dbReference>
<evidence type="ECO:0000313" key="8">
    <source>
        <dbReference type="EMBL" id="OTN76978.1"/>
    </source>
</evidence>
<reference evidence="8 9" key="1">
    <citation type="submission" date="2017-05" db="EMBL/GenBank/DDBJ databases">
        <title>The Genome Sequence of Enterococcus sp. 8G7_MSG3316.</title>
        <authorList>
            <consortium name="The Broad Institute Genomics Platform"/>
            <consortium name="The Broad Institute Genomic Center for Infectious Diseases"/>
            <person name="Earl A."/>
            <person name="Manson A."/>
            <person name="Schwartman J."/>
            <person name="Gilmore M."/>
            <person name="Abouelleil A."/>
            <person name="Cao P."/>
            <person name="Chapman S."/>
            <person name="Cusick C."/>
            <person name="Shea T."/>
            <person name="Young S."/>
            <person name="Neafsey D."/>
            <person name="Nusbaum C."/>
            <person name="Birren B."/>
        </authorList>
    </citation>
    <scope>NUCLEOTIDE SEQUENCE [LARGE SCALE GENOMIC DNA]</scope>
    <source>
        <strain evidence="8 9">8G7_MSG3316</strain>
    </source>
</reference>
<keyword evidence="6" id="KW-0472">Membrane</keyword>
<dbReference type="Gene3D" id="3.90.550.10">
    <property type="entry name" value="Spore Coat Polysaccharide Biosynthesis Protein SpsA, Chain A"/>
    <property type="match status" value="1"/>
</dbReference>
<protein>
    <recommendedName>
        <fullName evidence="7">Glycosyltransferase 2-like domain-containing protein</fullName>
    </recommendedName>
</protein>
<feature type="domain" description="Glycosyltransferase 2-like" evidence="7">
    <location>
        <begin position="7"/>
        <end position="141"/>
    </location>
</feature>
<comment type="caution">
    <text evidence="8">The sequence shown here is derived from an EMBL/GenBank/DDBJ whole genome shotgun (WGS) entry which is preliminary data.</text>
</comment>
<comment type="subcellular location">
    <subcellularLocation>
        <location evidence="1">Cell membrane</location>
        <topology evidence="1">Peripheral membrane protein</topology>
    </subcellularLocation>
</comment>
<dbReference type="InterPro" id="IPR043148">
    <property type="entry name" value="TagF_C"/>
</dbReference>
<dbReference type="InterPro" id="IPR007554">
    <property type="entry name" value="Glycerophosphate_synth"/>
</dbReference>
<evidence type="ECO:0000256" key="4">
    <source>
        <dbReference type="ARBA" id="ARBA00022679"/>
    </source>
</evidence>
<dbReference type="EMBL" id="NGKU01000001">
    <property type="protein sequence ID" value="OTN76978.1"/>
    <property type="molecule type" value="Genomic_DNA"/>
</dbReference>
<dbReference type="InterPro" id="IPR051612">
    <property type="entry name" value="Teichoic_Acid_Biosynth"/>
</dbReference>
<evidence type="ECO:0000256" key="6">
    <source>
        <dbReference type="ARBA" id="ARBA00023136"/>
    </source>
</evidence>
<dbReference type="GO" id="GO:0005886">
    <property type="term" value="C:plasma membrane"/>
    <property type="evidence" value="ECO:0007669"/>
    <property type="project" value="UniProtKB-SubCell"/>
</dbReference>
<dbReference type="Gene3D" id="3.40.50.12580">
    <property type="match status" value="1"/>
</dbReference>
<keyword evidence="4" id="KW-0808">Transferase</keyword>
<dbReference type="PANTHER" id="PTHR37316">
    <property type="entry name" value="TEICHOIC ACID GLYCEROL-PHOSPHATE PRIMASE"/>
    <property type="match status" value="1"/>
</dbReference>
<keyword evidence="9" id="KW-1185">Reference proteome</keyword>
<proteinExistence type="inferred from homology"/>
<dbReference type="GO" id="GO:0019350">
    <property type="term" value="P:teichoic acid biosynthetic process"/>
    <property type="evidence" value="ECO:0007669"/>
    <property type="project" value="UniProtKB-KW"/>
</dbReference>
<dbReference type="RefSeq" id="WP_218776640.1">
    <property type="nucleotide sequence ID" value="NZ_NGKU01000001.1"/>
</dbReference>
<evidence type="ECO:0000256" key="2">
    <source>
        <dbReference type="ARBA" id="ARBA00010488"/>
    </source>
</evidence>
<dbReference type="STRING" id="1834191.A5886_002057"/>